<evidence type="ECO:0000313" key="3">
    <source>
        <dbReference type="Proteomes" id="UP000011687"/>
    </source>
</evidence>
<gene>
    <name evidence="2" type="ORF">C435_19302</name>
</gene>
<proteinExistence type="predicted"/>
<dbReference type="PATRIC" id="fig|662475.6.peg.3776"/>
<sequence length="64" mass="7465">MDPEDAWEHGEPLVGHGLDGEEVRYHEHTGTVLIRIDQTLVTVMDEQDLNTITWMAVQHRREQE</sequence>
<evidence type="ECO:0000313" key="2">
    <source>
        <dbReference type="EMBL" id="EMA11608.1"/>
    </source>
</evidence>
<protein>
    <recommendedName>
        <fullName evidence="1">RelE toxin-related domain-containing protein</fullName>
    </recommendedName>
</protein>
<organism evidence="2 3">
    <name type="scientific">Haloarcula marismortui ATCC 33799</name>
    <dbReference type="NCBI Taxonomy" id="662475"/>
    <lineage>
        <taxon>Archaea</taxon>
        <taxon>Methanobacteriati</taxon>
        <taxon>Methanobacteriota</taxon>
        <taxon>Stenosarchaea group</taxon>
        <taxon>Halobacteria</taxon>
        <taxon>Halobacteriales</taxon>
        <taxon>Haloarculaceae</taxon>
        <taxon>Haloarcula</taxon>
    </lineage>
</organism>
<dbReference type="Proteomes" id="UP000011687">
    <property type="component" value="Unassembled WGS sequence"/>
</dbReference>
<evidence type="ECO:0000259" key="1">
    <source>
        <dbReference type="Pfam" id="PF26442"/>
    </source>
</evidence>
<comment type="caution">
    <text evidence="2">The sequence shown here is derived from an EMBL/GenBank/DDBJ whole genome shotgun (WGS) entry which is preliminary data.</text>
</comment>
<dbReference type="EMBL" id="AOLS01000103">
    <property type="protein sequence ID" value="EMA11608.1"/>
    <property type="molecule type" value="Genomic_DNA"/>
</dbReference>
<reference evidence="2 3" key="1">
    <citation type="journal article" date="2014" name="PLoS Genet.">
        <title>Phylogenetically driven sequencing of extremely halophilic archaea reveals strategies for static and dynamic osmo-response.</title>
        <authorList>
            <person name="Becker E.A."/>
            <person name="Seitzer P.M."/>
            <person name="Tritt A."/>
            <person name="Larsen D."/>
            <person name="Krusor M."/>
            <person name="Yao A.I."/>
            <person name="Wu D."/>
            <person name="Madern D."/>
            <person name="Eisen J.A."/>
            <person name="Darling A.E."/>
            <person name="Facciotti M.T."/>
        </authorList>
    </citation>
    <scope>NUCLEOTIDE SEQUENCE [LARGE SCALE GENOMIC DNA]</scope>
    <source>
        <strain evidence="2 3">ATCC 33799</strain>
    </source>
</reference>
<feature type="domain" description="RelE toxin-related" evidence="1">
    <location>
        <begin position="2"/>
        <end position="45"/>
    </location>
</feature>
<dbReference type="Pfam" id="PF26442">
    <property type="entry name" value="Halo_toxin"/>
    <property type="match status" value="1"/>
</dbReference>
<dbReference type="InterPro" id="IPR058996">
    <property type="entry name" value="Toxin-rel_dom"/>
</dbReference>
<accession>M0JTC1</accession>
<name>M0JTC1_9EURY</name>
<dbReference type="AlphaFoldDB" id="M0JTC1"/>
<keyword evidence="3" id="KW-1185">Reference proteome</keyword>